<dbReference type="Proteomes" id="UP000054248">
    <property type="component" value="Unassembled WGS sequence"/>
</dbReference>
<dbReference type="Gene3D" id="1.10.510.10">
    <property type="entry name" value="Transferase(Phosphotransferase) domain 1"/>
    <property type="match status" value="1"/>
</dbReference>
<gene>
    <name evidence="8" type="ORF">M407DRAFT_20107</name>
</gene>
<evidence type="ECO:0000256" key="6">
    <source>
        <dbReference type="SAM" id="MobiDB-lite"/>
    </source>
</evidence>
<keyword evidence="1" id="KW-0808">Transferase</keyword>
<dbReference type="InterPro" id="IPR017441">
    <property type="entry name" value="Protein_kinase_ATP_BS"/>
</dbReference>
<evidence type="ECO:0000256" key="5">
    <source>
        <dbReference type="PROSITE-ProRule" id="PRU10141"/>
    </source>
</evidence>
<dbReference type="HOGENOM" id="CLU_507339_0_0_1"/>
<feature type="binding site" evidence="5">
    <location>
        <position position="189"/>
    </location>
    <ligand>
        <name>ATP</name>
        <dbReference type="ChEBI" id="CHEBI:30616"/>
    </ligand>
</feature>
<feature type="region of interest" description="Disordered" evidence="6">
    <location>
        <begin position="1"/>
        <end position="24"/>
    </location>
</feature>
<protein>
    <recommendedName>
        <fullName evidence="7">Protein kinase domain-containing protein</fullName>
    </recommendedName>
</protein>
<dbReference type="InterPro" id="IPR008271">
    <property type="entry name" value="Ser/Thr_kinase_AS"/>
</dbReference>
<name>A0A0C3MAR7_9AGAM</name>
<evidence type="ECO:0000256" key="4">
    <source>
        <dbReference type="ARBA" id="ARBA00022840"/>
    </source>
</evidence>
<dbReference type="STRING" id="1051891.A0A0C3MAR7"/>
<dbReference type="SMART" id="SM00220">
    <property type="entry name" value="S_TKc"/>
    <property type="match status" value="1"/>
</dbReference>
<keyword evidence="9" id="KW-1185">Reference proteome</keyword>
<evidence type="ECO:0000256" key="2">
    <source>
        <dbReference type="ARBA" id="ARBA00022741"/>
    </source>
</evidence>
<reference evidence="9" key="2">
    <citation type="submission" date="2015-01" db="EMBL/GenBank/DDBJ databases">
        <title>Evolutionary Origins and Diversification of the Mycorrhizal Mutualists.</title>
        <authorList>
            <consortium name="DOE Joint Genome Institute"/>
            <consortium name="Mycorrhizal Genomics Consortium"/>
            <person name="Kohler A."/>
            <person name="Kuo A."/>
            <person name="Nagy L.G."/>
            <person name="Floudas D."/>
            <person name="Copeland A."/>
            <person name="Barry K.W."/>
            <person name="Cichocki N."/>
            <person name="Veneault-Fourrey C."/>
            <person name="LaButti K."/>
            <person name="Lindquist E.A."/>
            <person name="Lipzen A."/>
            <person name="Lundell T."/>
            <person name="Morin E."/>
            <person name="Murat C."/>
            <person name="Riley R."/>
            <person name="Ohm R."/>
            <person name="Sun H."/>
            <person name="Tunlid A."/>
            <person name="Henrissat B."/>
            <person name="Grigoriev I.V."/>
            <person name="Hibbett D.S."/>
            <person name="Martin F."/>
        </authorList>
    </citation>
    <scope>NUCLEOTIDE SEQUENCE [LARGE SCALE GENOMIC DNA]</scope>
    <source>
        <strain evidence="9">MUT 4182</strain>
    </source>
</reference>
<sequence>MAVAPSGAIQHTDEPNWESPHSHLGPFSGIIPSFPISSDPLRVSRDHVRQGSRVLEGIKIHGDENVPGGQRSFIAFLNDPLVPPEALQEAEETFLEVSPEGEDGLPWPFVSRAPTITERIDQAAYTQTYFSPERGIDFPGVMRLANVAFSFPQWTDCVVHVEYDSEIGFGGFGEVYLAMLDGSLKVAVKQLRIIQTKGIRARVAMRLARELKIWAKAKHPNVLKLVGYHLSENYDCAQLLSPYMQNGNIAEYMKRTEASMEARLGFVRGITLGMAHLHACDPPICHGDLKPANVLINDKPDAVLCDFGLAVFIEDSGASSGLTTSRSIKGSLRYMSPELLDDDEAKHTLESDIWAWACTIFEIITSVSPYTDLRTDRGIRAAVVRGVFPGSMELLEGFAPQLDNPYRSTLVALQALIPECWTTELGERPPSSSILNRLHYVDLGNSDLPPAQAPLDDKQTDDSAMVERVIADLSVLSKLQITGESDHVDTVPGISNRANFGNDRGALQAPSAIPPLPVHMPLGSYSGRTYLTLSPTN</sequence>
<evidence type="ECO:0000313" key="8">
    <source>
        <dbReference type="EMBL" id="KIO30782.1"/>
    </source>
</evidence>
<dbReference type="GO" id="GO:0004674">
    <property type="term" value="F:protein serine/threonine kinase activity"/>
    <property type="evidence" value="ECO:0007669"/>
    <property type="project" value="TreeGrafter"/>
</dbReference>
<evidence type="ECO:0000259" key="7">
    <source>
        <dbReference type="PROSITE" id="PS50011"/>
    </source>
</evidence>
<feature type="domain" description="Protein kinase" evidence="7">
    <location>
        <begin position="161"/>
        <end position="441"/>
    </location>
</feature>
<dbReference type="PANTHER" id="PTHR44329:SF288">
    <property type="entry name" value="MITOGEN-ACTIVATED PROTEIN KINASE KINASE KINASE 20"/>
    <property type="match status" value="1"/>
</dbReference>
<dbReference type="AlphaFoldDB" id="A0A0C3MAR7"/>
<dbReference type="EMBL" id="KN822968">
    <property type="protein sequence ID" value="KIO30782.1"/>
    <property type="molecule type" value="Genomic_DNA"/>
</dbReference>
<evidence type="ECO:0000313" key="9">
    <source>
        <dbReference type="Proteomes" id="UP000054248"/>
    </source>
</evidence>
<keyword evidence="4 5" id="KW-0067">ATP-binding</keyword>
<dbReference type="GO" id="GO:0005524">
    <property type="term" value="F:ATP binding"/>
    <property type="evidence" value="ECO:0007669"/>
    <property type="project" value="UniProtKB-UniRule"/>
</dbReference>
<keyword evidence="2 5" id="KW-0547">Nucleotide-binding</keyword>
<dbReference type="InterPro" id="IPR011009">
    <property type="entry name" value="Kinase-like_dom_sf"/>
</dbReference>
<dbReference type="Pfam" id="PF00069">
    <property type="entry name" value="Pkinase"/>
    <property type="match status" value="1"/>
</dbReference>
<proteinExistence type="predicted"/>
<organism evidence="8 9">
    <name type="scientific">Tulasnella calospora MUT 4182</name>
    <dbReference type="NCBI Taxonomy" id="1051891"/>
    <lineage>
        <taxon>Eukaryota</taxon>
        <taxon>Fungi</taxon>
        <taxon>Dikarya</taxon>
        <taxon>Basidiomycota</taxon>
        <taxon>Agaricomycotina</taxon>
        <taxon>Agaricomycetes</taxon>
        <taxon>Cantharellales</taxon>
        <taxon>Tulasnellaceae</taxon>
        <taxon>Tulasnella</taxon>
    </lineage>
</organism>
<dbReference type="InterPro" id="IPR051681">
    <property type="entry name" value="Ser/Thr_Kinases-Pseudokinases"/>
</dbReference>
<dbReference type="PROSITE" id="PS00107">
    <property type="entry name" value="PROTEIN_KINASE_ATP"/>
    <property type="match status" value="1"/>
</dbReference>
<accession>A0A0C3MAR7</accession>
<reference evidence="8 9" key="1">
    <citation type="submission" date="2014-04" db="EMBL/GenBank/DDBJ databases">
        <authorList>
            <consortium name="DOE Joint Genome Institute"/>
            <person name="Kuo A."/>
            <person name="Girlanda M."/>
            <person name="Perotto S."/>
            <person name="Kohler A."/>
            <person name="Nagy L.G."/>
            <person name="Floudas D."/>
            <person name="Copeland A."/>
            <person name="Barry K.W."/>
            <person name="Cichocki N."/>
            <person name="Veneault-Fourrey C."/>
            <person name="LaButti K."/>
            <person name="Lindquist E.A."/>
            <person name="Lipzen A."/>
            <person name="Lundell T."/>
            <person name="Morin E."/>
            <person name="Murat C."/>
            <person name="Sun H."/>
            <person name="Tunlid A."/>
            <person name="Henrissat B."/>
            <person name="Grigoriev I.V."/>
            <person name="Hibbett D.S."/>
            <person name="Martin F."/>
            <person name="Nordberg H.P."/>
            <person name="Cantor M.N."/>
            <person name="Hua S.X."/>
        </authorList>
    </citation>
    <scope>NUCLEOTIDE SEQUENCE [LARGE SCALE GENOMIC DNA]</scope>
    <source>
        <strain evidence="8 9">MUT 4182</strain>
    </source>
</reference>
<dbReference type="PROSITE" id="PS50011">
    <property type="entry name" value="PROTEIN_KINASE_DOM"/>
    <property type="match status" value="1"/>
</dbReference>
<dbReference type="OrthoDB" id="4062651at2759"/>
<dbReference type="PANTHER" id="PTHR44329">
    <property type="entry name" value="SERINE/THREONINE-PROTEIN KINASE TNNI3K-RELATED"/>
    <property type="match status" value="1"/>
</dbReference>
<dbReference type="InterPro" id="IPR000719">
    <property type="entry name" value="Prot_kinase_dom"/>
</dbReference>
<dbReference type="SUPFAM" id="SSF56112">
    <property type="entry name" value="Protein kinase-like (PK-like)"/>
    <property type="match status" value="1"/>
</dbReference>
<dbReference type="PROSITE" id="PS00108">
    <property type="entry name" value="PROTEIN_KINASE_ST"/>
    <property type="match status" value="1"/>
</dbReference>
<keyword evidence="3" id="KW-0418">Kinase</keyword>
<evidence type="ECO:0000256" key="3">
    <source>
        <dbReference type="ARBA" id="ARBA00022777"/>
    </source>
</evidence>
<evidence type="ECO:0000256" key="1">
    <source>
        <dbReference type="ARBA" id="ARBA00022679"/>
    </source>
</evidence>